<keyword evidence="5 12" id="KW-0874">Quinone</keyword>
<reference evidence="16 17" key="1">
    <citation type="submission" date="2016-03" db="EMBL/GenBank/DDBJ databases">
        <title>Complete genome sequence of a novel chlorpyrifos degrading bacterium, Cupriavidus nantongensis sp. X1.</title>
        <authorList>
            <person name="Fang L."/>
        </authorList>
    </citation>
    <scope>NUCLEOTIDE SEQUENCE [LARGE SCALE GENOMIC DNA]</scope>
    <source>
        <strain evidence="16 17">X1</strain>
    </source>
</reference>
<comment type="function">
    <text evidence="12">NDH-1 shuttles electrons from NADH, via FMN and iron-sulfur (Fe-S) centers, to quinones in the respiratory chain. Couples the redox reaction to proton translocation (for every two electrons transferred, four hydrogen ions are translocated across the cytoplasmic membrane), and thus conserves the redox energy in a proton gradient.</text>
</comment>
<feature type="domain" description="2Fe-2S ferredoxin-type" evidence="13">
    <location>
        <begin position="1"/>
        <end position="78"/>
    </location>
</feature>
<keyword evidence="10 12" id="KW-0520">NAD</keyword>
<dbReference type="Gene3D" id="3.30.70.20">
    <property type="match status" value="1"/>
</dbReference>
<dbReference type="InterPro" id="IPR006963">
    <property type="entry name" value="Mopterin_OxRdtase_4Fe-4S_dom"/>
</dbReference>
<dbReference type="InterPro" id="IPR001041">
    <property type="entry name" value="2Fe-2S_ferredoxin-type"/>
</dbReference>
<dbReference type="SMART" id="SM00929">
    <property type="entry name" value="NADH-G_4Fe-4S_3"/>
    <property type="match status" value="1"/>
</dbReference>
<organism evidence="16 17">
    <name type="scientific">Cupriavidus nantongensis</name>
    <dbReference type="NCBI Taxonomy" id="1796606"/>
    <lineage>
        <taxon>Bacteria</taxon>
        <taxon>Pseudomonadati</taxon>
        <taxon>Pseudomonadota</taxon>
        <taxon>Betaproteobacteria</taxon>
        <taxon>Burkholderiales</taxon>
        <taxon>Burkholderiaceae</taxon>
        <taxon>Cupriavidus</taxon>
    </lineage>
</organism>
<evidence type="ECO:0000256" key="1">
    <source>
        <dbReference type="ARBA" id="ARBA00001966"/>
    </source>
</evidence>
<dbReference type="CDD" id="cd02772">
    <property type="entry name" value="MopB_NDH-1_NuoG2"/>
    <property type="match status" value="1"/>
</dbReference>
<dbReference type="Pfam" id="PF10588">
    <property type="entry name" value="NADH-G_4Fe-4S_3"/>
    <property type="match status" value="1"/>
</dbReference>
<dbReference type="GO" id="GO:0046872">
    <property type="term" value="F:metal ion binding"/>
    <property type="evidence" value="ECO:0007669"/>
    <property type="project" value="UniProtKB-UniRule"/>
</dbReference>
<name>A0A142JH09_9BURK</name>
<dbReference type="SUPFAM" id="SSF50692">
    <property type="entry name" value="ADC-like"/>
    <property type="match status" value="1"/>
</dbReference>
<feature type="domain" description="4Fe-4S His(Cys)3-ligated-type" evidence="15">
    <location>
        <begin position="78"/>
        <end position="117"/>
    </location>
</feature>
<keyword evidence="9 12" id="KW-0411">Iron-sulfur</keyword>
<accession>A0A142JH09</accession>
<protein>
    <recommendedName>
        <fullName evidence="12">NADH-quinone oxidoreductase</fullName>
        <ecNumber evidence="12">7.1.1.-</ecNumber>
    </recommendedName>
</protein>
<keyword evidence="3 12" id="KW-0004">4Fe-4S</keyword>
<comment type="cofactor">
    <cofactor evidence="1 12">
        <name>[4Fe-4S] cluster</name>
        <dbReference type="ChEBI" id="CHEBI:49883"/>
    </cofactor>
</comment>
<dbReference type="GO" id="GO:0008137">
    <property type="term" value="F:NADH dehydrogenase (ubiquinone) activity"/>
    <property type="evidence" value="ECO:0007669"/>
    <property type="project" value="UniProtKB-UniRule"/>
</dbReference>
<comment type="cofactor">
    <cofactor evidence="12">
        <name>[2Fe-2S] cluster</name>
        <dbReference type="ChEBI" id="CHEBI:190135"/>
    </cofactor>
    <text evidence="12">Binds 1 [2Fe-2S] cluster per subunit.</text>
</comment>
<dbReference type="GO" id="GO:0042773">
    <property type="term" value="P:ATP synthesis coupled electron transport"/>
    <property type="evidence" value="ECO:0007669"/>
    <property type="project" value="InterPro"/>
</dbReference>
<dbReference type="SUPFAM" id="SSF54292">
    <property type="entry name" value="2Fe-2S ferredoxin-like"/>
    <property type="match status" value="1"/>
</dbReference>
<dbReference type="NCBIfam" id="TIGR01973">
    <property type="entry name" value="NuoG"/>
    <property type="match status" value="1"/>
</dbReference>
<dbReference type="PROSITE" id="PS51669">
    <property type="entry name" value="4FE4S_MOW_BIS_MGD"/>
    <property type="match status" value="1"/>
</dbReference>
<dbReference type="CDD" id="cd00207">
    <property type="entry name" value="fer2"/>
    <property type="match status" value="1"/>
</dbReference>
<dbReference type="GO" id="GO:0016020">
    <property type="term" value="C:membrane"/>
    <property type="evidence" value="ECO:0007669"/>
    <property type="project" value="InterPro"/>
</dbReference>
<dbReference type="GO" id="GO:0048038">
    <property type="term" value="F:quinone binding"/>
    <property type="evidence" value="ECO:0007669"/>
    <property type="project" value="UniProtKB-UniRule"/>
</dbReference>
<dbReference type="RefSeq" id="WP_062797762.1">
    <property type="nucleotide sequence ID" value="NZ_CP014844.1"/>
</dbReference>
<keyword evidence="17" id="KW-1185">Reference proteome</keyword>
<dbReference type="FunFam" id="3.10.20.740:FF:000001">
    <property type="entry name" value="NADH-quinone oxidoreductase subunit G"/>
    <property type="match status" value="1"/>
</dbReference>
<dbReference type="GO" id="GO:0051539">
    <property type="term" value="F:4 iron, 4 sulfur cluster binding"/>
    <property type="evidence" value="ECO:0007669"/>
    <property type="project" value="UniProtKB-KW"/>
</dbReference>
<dbReference type="GO" id="GO:0051537">
    <property type="term" value="F:2 iron, 2 sulfur cluster binding"/>
    <property type="evidence" value="ECO:0007669"/>
    <property type="project" value="UniProtKB-UniRule"/>
</dbReference>
<evidence type="ECO:0000256" key="5">
    <source>
        <dbReference type="ARBA" id="ARBA00022719"/>
    </source>
</evidence>
<dbReference type="EMBL" id="CP014844">
    <property type="protein sequence ID" value="AMR77371.1"/>
    <property type="molecule type" value="Genomic_DNA"/>
</dbReference>
<evidence type="ECO:0000256" key="2">
    <source>
        <dbReference type="ARBA" id="ARBA00005404"/>
    </source>
</evidence>
<sequence>MVELEIDGKKVEVAEGSLVMEAARKLGTYIPHFCYHRKLSIAANCRMCLVEVEKAPKALPACATPVTPGMKVFTNSEKAVKAQKSVMEFLLINHPLDCPICDQGGECQLQDLAVGYGASESRYKEEKRVVFHKNVGPLISMEEMTRCIHCTRCVRFGQEVAGVMELGMLNRGEHSEITTFVGKTVDSELSGNMIDLCPVGALTSKPFRYSARTWELARRKSVSPHDGLGANLVVQTKNQRVMRVLPLENEDINECWISDKDRFSYEGLNSADRLTRPLLKQGGEWMETDWQTALEYVANGLAGIKREHGADQIAALASPHSTLEELFLLGKLMRGLGSDNVDFRLRQTDFSAALKGTPWLGMPVADVTTLQRALVIGSSLRKDHPLLASRLRQAAKKGARVTVLGAGGEDLLMPATRIDVAPSGWTAALAGVARAVAAAKGVAAPAGTDGFDGGDTAAKAAESLLSGERRAVFLGNEAVRHPQFSALHALAQWIATETGATLGFLTEAANTVGGYIAGALPKQGGANAQAMLETPRKAYILLNTEPEFDAADPRLALAALAQAGTVVVLSPFRSEAAMQYADVILPVTPFTETAGTFVNCEGKPQSFNGVVRALGEARPGWKVLRVLGNLLDVAGFDYDTAEAVRAEVLSAPVDAQLDNATDAPIRVAAAAGNGIERIADVPIYHADPIVRRAESLQLSAAARRAMQIALPADLFASLGIQSGDPVRVTQGQGSVVLPAVLEATLPANTVRVPAATPAAMSLGAMFGTVTVEKAIDLAPATGAVATA</sequence>
<dbReference type="KEGG" id="cnan:A2G96_06290"/>
<keyword evidence="6 12" id="KW-0479">Metal-binding</keyword>
<evidence type="ECO:0000256" key="8">
    <source>
        <dbReference type="ARBA" id="ARBA00023004"/>
    </source>
</evidence>
<dbReference type="InterPro" id="IPR036010">
    <property type="entry name" value="2Fe-2S_ferredoxin-like_sf"/>
</dbReference>
<dbReference type="Proteomes" id="UP000075238">
    <property type="component" value="Chromosome 1"/>
</dbReference>
<comment type="catalytic activity">
    <reaction evidence="11 12">
        <text>a quinone + NADH + 5 H(+)(in) = a quinol + NAD(+) + 4 H(+)(out)</text>
        <dbReference type="Rhea" id="RHEA:57888"/>
        <dbReference type="ChEBI" id="CHEBI:15378"/>
        <dbReference type="ChEBI" id="CHEBI:24646"/>
        <dbReference type="ChEBI" id="CHEBI:57540"/>
        <dbReference type="ChEBI" id="CHEBI:57945"/>
        <dbReference type="ChEBI" id="CHEBI:132124"/>
    </reaction>
</comment>
<keyword evidence="7 12" id="KW-1278">Translocase</keyword>
<dbReference type="EC" id="7.1.1.-" evidence="12"/>
<dbReference type="InterPro" id="IPR050123">
    <property type="entry name" value="Prok_molybdopt-oxidoreductase"/>
</dbReference>
<dbReference type="InterPro" id="IPR019574">
    <property type="entry name" value="NADH_UbQ_OxRdtase_Gsu_4Fe4S-bd"/>
</dbReference>
<evidence type="ECO:0000256" key="11">
    <source>
        <dbReference type="ARBA" id="ARBA00047712"/>
    </source>
</evidence>
<dbReference type="Gene3D" id="3.10.20.740">
    <property type="match status" value="1"/>
</dbReference>
<evidence type="ECO:0000256" key="7">
    <source>
        <dbReference type="ARBA" id="ARBA00022967"/>
    </source>
</evidence>
<keyword evidence="8 12" id="KW-0408">Iron</keyword>
<evidence type="ECO:0000256" key="6">
    <source>
        <dbReference type="ARBA" id="ARBA00022723"/>
    </source>
</evidence>
<evidence type="ECO:0000256" key="4">
    <source>
        <dbReference type="ARBA" id="ARBA00022714"/>
    </source>
</evidence>
<dbReference type="Pfam" id="PF00384">
    <property type="entry name" value="Molybdopterin"/>
    <property type="match status" value="1"/>
</dbReference>
<dbReference type="InterPro" id="IPR009010">
    <property type="entry name" value="Asp_de-COase-like_dom_sf"/>
</dbReference>
<dbReference type="InterPro" id="IPR000283">
    <property type="entry name" value="NADH_UbQ_OxRdtase_75kDa_su_CS"/>
</dbReference>
<dbReference type="InterPro" id="IPR054351">
    <property type="entry name" value="NADH_UbQ_OxRdtase_ferredoxin"/>
</dbReference>
<evidence type="ECO:0000313" key="17">
    <source>
        <dbReference type="Proteomes" id="UP000075238"/>
    </source>
</evidence>
<dbReference type="Pfam" id="PF22117">
    <property type="entry name" value="Fer4_Nqo3"/>
    <property type="match status" value="1"/>
</dbReference>
<dbReference type="Gene3D" id="3.40.228.10">
    <property type="entry name" value="Dimethylsulfoxide Reductase, domain 2"/>
    <property type="match status" value="1"/>
</dbReference>
<dbReference type="OrthoDB" id="7376058at2"/>
<dbReference type="PROSITE" id="PS51085">
    <property type="entry name" value="2FE2S_FER_2"/>
    <property type="match status" value="1"/>
</dbReference>
<dbReference type="PANTHER" id="PTHR43105">
    <property type="entry name" value="RESPIRATORY NITRATE REDUCTASE"/>
    <property type="match status" value="1"/>
</dbReference>
<evidence type="ECO:0000259" key="15">
    <source>
        <dbReference type="PROSITE" id="PS51839"/>
    </source>
</evidence>
<dbReference type="PANTHER" id="PTHR43105:SF13">
    <property type="entry name" value="NADH-UBIQUINONE OXIDOREDUCTASE 75 KDA SUBUNIT, MITOCHONDRIAL"/>
    <property type="match status" value="1"/>
</dbReference>
<dbReference type="STRING" id="1796606.A2G96_06290"/>
<dbReference type="GO" id="GO:0016651">
    <property type="term" value="F:oxidoreductase activity, acting on NAD(P)H"/>
    <property type="evidence" value="ECO:0007669"/>
    <property type="project" value="InterPro"/>
</dbReference>
<gene>
    <name evidence="16" type="ORF">A2G96_06290</name>
</gene>
<dbReference type="Pfam" id="PF13510">
    <property type="entry name" value="Fer2_4"/>
    <property type="match status" value="1"/>
</dbReference>
<dbReference type="PROSITE" id="PS51839">
    <property type="entry name" value="4FE4S_HC3"/>
    <property type="match status" value="1"/>
</dbReference>
<dbReference type="InterPro" id="IPR006656">
    <property type="entry name" value="Mopterin_OxRdtase"/>
</dbReference>
<evidence type="ECO:0000259" key="13">
    <source>
        <dbReference type="PROSITE" id="PS51085"/>
    </source>
</evidence>
<dbReference type="SUPFAM" id="SSF54862">
    <property type="entry name" value="4Fe-4S ferredoxins"/>
    <property type="match status" value="1"/>
</dbReference>
<comment type="similarity">
    <text evidence="2 12">Belongs to the complex I 75 kDa subunit family.</text>
</comment>
<evidence type="ECO:0000259" key="14">
    <source>
        <dbReference type="PROSITE" id="PS51669"/>
    </source>
</evidence>
<dbReference type="InterPro" id="IPR010228">
    <property type="entry name" value="NADH_UbQ_OxRdtase_Gsu"/>
</dbReference>
<dbReference type="Gene3D" id="3.40.50.740">
    <property type="match status" value="2"/>
</dbReference>
<dbReference type="FunFam" id="3.30.70.20:FF:000002">
    <property type="entry name" value="NADH-ubiquinone oxidoreductase 75 kDa subunit"/>
    <property type="match status" value="1"/>
</dbReference>
<feature type="domain" description="4Fe-4S Mo/W bis-MGD-type" evidence="14">
    <location>
        <begin position="216"/>
        <end position="272"/>
    </location>
</feature>
<dbReference type="AlphaFoldDB" id="A0A142JH09"/>
<evidence type="ECO:0000256" key="3">
    <source>
        <dbReference type="ARBA" id="ARBA00022485"/>
    </source>
</evidence>
<evidence type="ECO:0000256" key="9">
    <source>
        <dbReference type="ARBA" id="ARBA00023014"/>
    </source>
</evidence>
<dbReference type="SUPFAM" id="SSF53706">
    <property type="entry name" value="Formate dehydrogenase/DMSO reductase, domains 1-3"/>
    <property type="match status" value="1"/>
</dbReference>
<evidence type="ECO:0000313" key="16">
    <source>
        <dbReference type="EMBL" id="AMR77371.1"/>
    </source>
</evidence>
<dbReference type="PROSITE" id="PS00642">
    <property type="entry name" value="COMPLEX1_75K_2"/>
    <property type="match status" value="1"/>
</dbReference>
<evidence type="ECO:0000256" key="10">
    <source>
        <dbReference type="ARBA" id="ARBA00023027"/>
    </source>
</evidence>
<dbReference type="PROSITE" id="PS00643">
    <property type="entry name" value="COMPLEX1_75K_3"/>
    <property type="match status" value="1"/>
</dbReference>
<proteinExistence type="inferred from homology"/>
<dbReference type="PROSITE" id="PS00641">
    <property type="entry name" value="COMPLEX1_75K_1"/>
    <property type="match status" value="1"/>
</dbReference>
<keyword evidence="4 12" id="KW-0001">2Fe-2S</keyword>
<evidence type="ECO:0000256" key="12">
    <source>
        <dbReference type="RuleBase" id="RU003525"/>
    </source>
</evidence>
<dbReference type="Pfam" id="PF22151">
    <property type="entry name" value="Fer4_NDSU1"/>
    <property type="match status" value="1"/>
</dbReference>